<evidence type="ECO:0000256" key="1">
    <source>
        <dbReference type="SAM" id="MobiDB-lite"/>
    </source>
</evidence>
<evidence type="ECO:0000313" key="2">
    <source>
        <dbReference type="EMBL" id="MBD7998071.1"/>
    </source>
</evidence>
<feature type="compositionally biased region" description="Polar residues" evidence="1">
    <location>
        <begin position="119"/>
        <end position="130"/>
    </location>
</feature>
<accession>A0ABR8V164</accession>
<sequence>MRHIAQDGTLEEHEYREVQDAFIACMGDRGLAVETWVDEFGVESYQTEGEYTEELKSVQDECEISVGLREVVPLYTVITTNPNRVDFNELIAQCLREFKVVDETYTGEQYAQDLKDQNLPGTGSPESSLCLTDPLQAMENRE</sequence>
<name>A0ABR8V164_9CELL</name>
<protein>
    <submittedName>
        <fullName evidence="2">Uncharacterized protein</fullName>
    </submittedName>
</protein>
<dbReference type="RefSeq" id="WP_191789799.1">
    <property type="nucleotide sequence ID" value="NZ_JACSQE010000004.1"/>
</dbReference>
<feature type="region of interest" description="Disordered" evidence="1">
    <location>
        <begin position="115"/>
        <end position="142"/>
    </location>
</feature>
<comment type="caution">
    <text evidence="2">The sequence shown here is derived from an EMBL/GenBank/DDBJ whole genome shotgun (WGS) entry which is preliminary data.</text>
</comment>
<reference evidence="2 3" key="1">
    <citation type="submission" date="2020-08" db="EMBL/GenBank/DDBJ databases">
        <title>A Genomic Blueprint of the Chicken Gut Microbiome.</title>
        <authorList>
            <person name="Gilroy R."/>
            <person name="Ravi A."/>
            <person name="Getino M."/>
            <person name="Pursley I."/>
            <person name="Horton D.L."/>
            <person name="Alikhan N.-F."/>
            <person name="Baker D."/>
            <person name="Gharbi K."/>
            <person name="Hall N."/>
            <person name="Watson M."/>
            <person name="Adriaenssens E.M."/>
            <person name="Foster-Nyarko E."/>
            <person name="Jarju S."/>
            <person name="Secka A."/>
            <person name="Antonio M."/>
            <person name="Oren A."/>
            <person name="Chaudhuri R."/>
            <person name="La Ragione R.M."/>
            <person name="Hildebrand F."/>
            <person name="Pallen M.J."/>
        </authorList>
    </citation>
    <scope>NUCLEOTIDE SEQUENCE [LARGE SCALE GENOMIC DNA]</scope>
    <source>
        <strain evidence="2 3">Sa2CUA8</strain>
    </source>
</reference>
<dbReference type="Proteomes" id="UP000633601">
    <property type="component" value="Unassembled WGS sequence"/>
</dbReference>
<evidence type="ECO:0000313" key="3">
    <source>
        <dbReference type="Proteomes" id="UP000633601"/>
    </source>
</evidence>
<proteinExistence type="predicted"/>
<organism evidence="2 3">
    <name type="scientific">Oerskovia gallyi</name>
    <dbReference type="NCBI Taxonomy" id="2762226"/>
    <lineage>
        <taxon>Bacteria</taxon>
        <taxon>Bacillati</taxon>
        <taxon>Actinomycetota</taxon>
        <taxon>Actinomycetes</taxon>
        <taxon>Micrococcales</taxon>
        <taxon>Cellulomonadaceae</taxon>
        <taxon>Oerskovia</taxon>
    </lineage>
</organism>
<gene>
    <name evidence="2" type="ORF">H9640_05860</name>
</gene>
<keyword evidence="3" id="KW-1185">Reference proteome</keyword>
<dbReference type="EMBL" id="JACSQE010000004">
    <property type="protein sequence ID" value="MBD7998071.1"/>
    <property type="molecule type" value="Genomic_DNA"/>
</dbReference>